<feature type="chain" id="PRO_5043777337" description="Serglycin" evidence="2">
    <location>
        <begin position="20"/>
        <end position="175"/>
    </location>
</feature>
<feature type="signal peptide" evidence="2">
    <location>
        <begin position="1"/>
        <end position="19"/>
    </location>
</feature>
<sequence length="175" mass="19291">MKLIVFFVVSCLAFHNGEGAPTTAVYKFVKCNPEGDQANCVTQQSPKMAWSPDLPAKLPASTAQYLEAEPEEDEHSPREEEMELKMEGEDMTREEGESLGETEDGSGGHEGSADTYMADWALGETGSGESWAEKDGEQYKVGDMRGMRRLFPSRSLATGAKPAEQELREDHLLQL</sequence>
<feature type="compositionally biased region" description="Basic and acidic residues" evidence="1">
    <location>
        <begin position="163"/>
        <end position="175"/>
    </location>
</feature>
<evidence type="ECO:0000256" key="2">
    <source>
        <dbReference type="SAM" id="SignalP"/>
    </source>
</evidence>
<evidence type="ECO:0000256" key="1">
    <source>
        <dbReference type="SAM" id="MobiDB-lite"/>
    </source>
</evidence>
<organism evidence="3 4">
    <name type="scientific">Zoarces viviparus</name>
    <name type="common">Viviparous eelpout</name>
    <name type="synonym">Blennius viviparus</name>
    <dbReference type="NCBI Taxonomy" id="48416"/>
    <lineage>
        <taxon>Eukaryota</taxon>
        <taxon>Metazoa</taxon>
        <taxon>Chordata</taxon>
        <taxon>Craniata</taxon>
        <taxon>Vertebrata</taxon>
        <taxon>Euteleostomi</taxon>
        <taxon>Actinopterygii</taxon>
        <taxon>Neopterygii</taxon>
        <taxon>Teleostei</taxon>
        <taxon>Neoteleostei</taxon>
        <taxon>Acanthomorphata</taxon>
        <taxon>Eupercaria</taxon>
        <taxon>Perciformes</taxon>
        <taxon>Cottioidei</taxon>
        <taxon>Zoarcales</taxon>
        <taxon>Zoarcidae</taxon>
        <taxon>Zoarcinae</taxon>
        <taxon>Zoarces</taxon>
    </lineage>
</organism>
<comment type="caution">
    <text evidence="3">The sequence shown here is derived from an EMBL/GenBank/DDBJ whole genome shotgun (WGS) entry which is preliminary data.</text>
</comment>
<evidence type="ECO:0008006" key="5">
    <source>
        <dbReference type="Google" id="ProtNLM"/>
    </source>
</evidence>
<evidence type="ECO:0000313" key="3">
    <source>
        <dbReference type="EMBL" id="KAK9542635.1"/>
    </source>
</evidence>
<keyword evidence="4" id="KW-1185">Reference proteome</keyword>
<feature type="region of interest" description="Disordered" evidence="1">
    <location>
        <begin position="67"/>
        <end position="116"/>
    </location>
</feature>
<dbReference type="AlphaFoldDB" id="A0AAW1G7U5"/>
<evidence type="ECO:0000313" key="4">
    <source>
        <dbReference type="Proteomes" id="UP001488805"/>
    </source>
</evidence>
<gene>
    <name evidence="3" type="ORF">VZT92_000479</name>
</gene>
<feature type="region of interest" description="Disordered" evidence="1">
    <location>
        <begin position="152"/>
        <end position="175"/>
    </location>
</feature>
<protein>
    <recommendedName>
        <fullName evidence="5">Serglycin</fullName>
    </recommendedName>
</protein>
<feature type="compositionally biased region" description="Basic and acidic residues" evidence="1">
    <location>
        <begin position="75"/>
        <end position="96"/>
    </location>
</feature>
<accession>A0AAW1G7U5</accession>
<reference evidence="3 4" key="1">
    <citation type="journal article" date="2024" name="Genome Biol. Evol.">
        <title>Chromosome-level genome assembly of the viviparous eelpout Zoarces viviparus.</title>
        <authorList>
            <person name="Fuhrmann N."/>
            <person name="Brasseur M.V."/>
            <person name="Bakowski C.E."/>
            <person name="Podsiadlowski L."/>
            <person name="Prost S."/>
            <person name="Krehenwinkel H."/>
            <person name="Mayer C."/>
        </authorList>
    </citation>
    <scope>NUCLEOTIDE SEQUENCE [LARGE SCALE GENOMIC DNA]</scope>
    <source>
        <strain evidence="3">NO-MEL_2022_Ind0_liver</strain>
    </source>
</reference>
<dbReference type="EMBL" id="JBCEZU010000001">
    <property type="protein sequence ID" value="KAK9542635.1"/>
    <property type="molecule type" value="Genomic_DNA"/>
</dbReference>
<keyword evidence="2" id="KW-0732">Signal</keyword>
<dbReference type="Proteomes" id="UP001488805">
    <property type="component" value="Unassembled WGS sequence"/>
</dbReference>
<proteinExistence type="predicted"/>
<name>A0AAW1G7U5_ZOAVI</name>